<dbReference type="Proteomes" id="UP000054408">
    <property type="component" value="Unassembled WGS sequence"/>
</dbReference>
<sequence length="219" mass="23725">MMLHTPEPEKRKWAVVETSYFRGGWSPYLPSPSKPKPKPKVADATPLVAESADDRPPPIAIPVEPVVVETASGQLLTGPPDDVDVLISVYDRYREFRAYIAADGEVTSNAGQVLGYINIDEYEVGSADMEFLGYGKAGIDETRFEVFDSNDVELVEVNLGTAVIKERGSTVCEIDGTGGCTGNDGSFLGEFEGFGYAHMRTIALYLCILDTGMLNCVEG</sequence>
<dbReference type="EMBL" id="GL349436">
    <property type="protein sequence ID" value="KNC52045.1"/>
    <property type="molecule type" value="Genomic_DNA"/>
</dbReference>
<organism evidence="2 3">
    <name type="scientific">Thecamonas trahens ATCC 50062</name>
    <dbReference type="NCBI Taxonomy" id="461836"/>
    <lineage>
        <taxon>Eukaryota</taxon>
        <taxon>Apusozoa</taxon>
        <taxon>Apusomonadida</taxon>
        <taxon>Apusomonadidae</taxon>
        <taxon>Thecamonas</taxon>
    </lineage>
</organism>
<evidence type="ECO:0000313" key="2">
    <source>
        <dbReference type="EMBL" id="KNC52045.1"/>
    </source>
</evidence>
<dbReference type="AlphaFoldDB" id="A0A0L0DII6"/>
<protein>
    <submittedName>
        <fullName evidence="2">Uncharacterized protein</fullName>
    </submittedName>
</protein>
<accession>A0A0L0DII6</accession>
<dbReference type="OMA" id="MENTGEC"/>
<evidence type="ECO:0000256" key="1">
    <source>
        <dbReference type="SAM" id="MobiDB-lite"/>
    </source>
</evidence>
<gene>
    <name evidence="2" type="ORF">AMSG_00872</name>
</gene>
<evidence type="ECO:0000313" key="3">
    <source>
        <dbReference type="Proteomes" id="UP000054408"/>
    </source>
</evidence>
<proteinExistence type="predicted"/>
<dbReference type="eggNOG" id="ENOG502SX8P">
    <property type="taxonomic scope" value="Eukaryota"/>
</dbReference>
<dbReference type="RefSeq" id="XP_013762051.1">
    <property type="nucleotide sequence ID" value="XM_013906597.1"/>
</dbReference>
<feature type="region of interest" description="Disordered" evidence="1">
    <location>
        <begin position="26"/>
        <end position="60"/>
    </location>
</feature>
<dbReference type="GeneID" id="25560649"/>
<keyword evidence="3" id="KW-1185">Reference proteome</keyword>
<reference evidence="2 3" key="1">
    <citation type="submission" date="2010-05" db="EMBL/GenBank/DDBJ databases">
        <title>The Genome Sequence of Thecamonas trahens ATCC 50062.</title>
        <authorList>
            <consortium name="The Broad Institute Genome Sequencing Platform"/>
            <person name="Russ C."/>
            <person name="Cuomo C."/>
            <person name="Shea T."/>
            <person name="Young S.K."/>
            <person name="Zeng Q."/>
            <person name="Koehrsen M."/>
            <person name="Haas B."/>
            <person name="Borodovsky M."/>
            <person name="Guigo R."/>
            <person name="Alvarado L."/>
            <person name="Berlin A."/>
            <person name="Bochicchio J."/>
            <person name="Borenstein D."/>
            <person name="Chapman S."/>
            <person name="Chen Z."/>
            <person name="Freedman E."/>
            <person name="Gellesch M."/>
            <person name="Goldberg J."/>
            <person name="Griggs A."/>
            <person name="Gujja S."/>
            <person name="Heilman E."/>
            <person name="Heiman D."/>
            <person name="Hepburn T."/>
            <person name="Howarth C."/>
            <person name="Jen D."/>
            <person name="Larson L."/>
            <person name="Mehta T."/>
            <person name="Park D."/>
            <person name="Pearson M."/>
            <person name="Roberts A."/>
            <person name="Saif S."/>
            <person name="Shenoy N."/>
            <person name="Sisk P."/>
            <person name="Stolte C."/>
            <person name="Sykes S."/>
            <person name="Thomson T."/>
            <person name="Walk T."/>
            <person name="White J."/>
            <person name="Yandava C."/>
            <person name="Burger G."/>
            <person name="Gray M.W."/>
            <person name="Holland P.W.H."/>
            <person name="King N."/>
            <person name="Lang F.B.F."/>
            <person name="Roger A.J."/>
            <person name="Ruiz-Trillo I."/>
            <person name="Lander E."/>
            <person name="Nusbaum C."/>
        </authorList>
    </citation>
    <scope>NUCLEOTIDE SEQUENCE [LARGE SCALE GENOMIC DNA]</scope>
    <source>
        <strain evidence="2 3">ATCC 50062</strain>
    </source>
</reference>
<name>A0A0L0DII6_THETB</name>